<accession>A0A7I7MR38</accession>
<reference evidence="5 6" key="1">
    <citation type="journal article" date="2019" name="Emerg. Microbes Infect.">
        <title>Comprehensive subspecies identification of 175 nontuberculous mycobacteria species based on 7547 genomic profiles.</title>
        <authorList>
            <person name="Matsumoto Y."/>
            <person name="Kinjo T."/>
            <person name="Motooka D."/>
            <person name="Nabeya D."/>
            <person name="Jung N."/>
            <person name="Uechi K."/>
            <person name="Horii T."/>
            <person name="Iida T."/>
            <person name="Fujita J."/>
            <person name="Nakamura S."/>
        </authorList>
    </citation>
    <scope>NUCLEOTIDE SEQUENCE [LARGE SCALE GENOMIC DNA]</scope>
    <source>
        <strain evidence="5 6">JCM 14233</strain>
    </source>
</reference>
<evidence type="ECO:0000313" key="5">
    <source>
        <dbReference type="EMBL" id="BBX74694.1"/>
    </source>
</evidence>
<dbReference type="Gene3D" id="1.20.1090.10">
    <property type="entry name" value="Dehydroquinate synthase-like - alpha domain"/>
    <property type="match status" value="1"/>
</dbReference>
<dbReference type="GO" id="GO:0004022">
    <property type="term" value="F:alcohol dehydrogenase (NAD+) activity"/>
    <property type="evidence" value="ECO:0007669"/>
    <property type="project" value="TreeGrafter"/>
</dbReference>
<evidence type="ECO:0000259" key="3">
    <source>
        <dbReference type="Pfam" id="PF00465"/>
    </source>
</evidence>
<dbReference type="Proteomes" id="UP000467236">
    <property type="component" value="Chromosome"/>
</dbReference>
<gene>
    <name evidence="5" type="ORF">MSHI_26000</name>
</gene>
<dbReference type="SUPFAM" id="SSF56796">
    <property type="entry name" value="Dehydroquinate synthase-like"/>
    <property type="match status" value="1"/>
</dbReference>
<dbReference type="Gene3D" id="3.40.50.1970">
    <property type="match status" value="1"/>
</dbReference>
<dbReference type="EMBL" id="AP022575">
    <property type="protein sequence ID" value="BBX74694.1"/>
    <property type="molecule type" value="Genomic_DNA"/>
</dbReference>
<comment type="similarity">
    <text evidence="1">Belongs to the iron-containing alcohol dehydrogenase family.</text>
</comment>
<dbReference type="InterPro" id="IPR039697">
    <property type="entry name" value="Alcohol_dehydrogenase_Fe"/>
</dbReference>
<sequence>MSKEETIAMTAPANCPTATTPGFGLLRAPREVVFGPGARHALGRVLSGVGSRAFVCSDPIIATNPAFAEAISGISTRGVQVTVYTATQPELPLTSVASAAATARAVDPDVIVGFGGGSALDLAKLVSLALASDAPLSDFYGENLVRSRVLPVVAVPTTAGTGSEVTPVAVVADPSRSLKVGISSPELVPVAAIVDPELALTCPARVTAFAGIDALTHAIESYSARTPALDLSHTLPVFVGANRLSAPLGLEAAAALGPSIVRAVTDGSDIRARTDMAYGSMLAGLAFATAGTHLSHAIQYPVGEATRTPHGLGVGLLLPYVMEACLPAAAAQFARVGEAMGVTETGAGTDDAAAATIRFVVELRRRIGIPHTLAKIGLSRRELPHIIELASTVGRLVNNAPGADPRELIAPIVERAWAGNSDIFSAHDGIARGDPA</sequence>
<dbReference type="PANTHER" id="PTHR11496">
    <property type="entry name" value="ALCOHOL DEHYDROGENASE"/>
    <property type="match status" value="1"/>
</dbReference>
<dbReference type="InterPro" id="IPR001670">
    <property type="entry name" value="ADH_Fe/GldA"/>
</dbReference>
<keyword evidence="2" id="KW-0560">Oxidoreductase</keyword>
<dbReference type="AlphaFoldDB" id="A0A7I7MR38"/>
<dbReference type="PANTHER" id="PTHR11496:SF102">
    <property type="entry name" value="ALCOHOL DEHYDROGENASE 4"/>
    <property type="match status" value="1"/>
</dbReference>
<evidence type="ECO:0000259" key="4">
    <source>
        <dbReference type="Pfam" id="PF25137"/>
    </source>
</evidence>
<dbReference type="GO" id="GO:0046872">
    <property type="term" value="F:metal ion binding"/>
    <property type="evidence" value="ECO:0007669"/>
    <property type="project" value="InterPro"/>
</dbReference>
<protein>
    <submittedName>
        <fullName evidence="5">Alcohol dehydrogenase</fullName>
    </submittedName>
</protein>
<dbReference type="KEGG" id="mshj:MSHI_26000"/>
<dbReference type="Pfam" id="PF25137">
    <property type="entry name" value="ADH_Fe_C"/>
    <property type="match status" value="1"/>
</dbReference>
<evidence type="ECO:0000313" key="6">
    <source>
        <dbReference type="Proteomes" id="UP000467236"/>
    </source>
</evidence>
<dbReference type="FunFam" id="3.40.50.1970:FF:000003">
    <property type="entry name" value="Alcohol dehydrogenase, iron-containing"/>
    <property type="match status" value="1"/>
</dbReference>
<proteinExistence type="inferred from homology"/>
<keyword evidence="6" id="KW-1185">Reference proteome</keyword>
<name>A0A7I7MR38_9MYCO</name>
<evidence type="ECO:0000256" key="1">
    <source>
        <dbReference type="ARBA" id="ARBA00007358"/>
    </source>
</evidence>
<organism evidence="5 6">
    <name type="scientific">Mycobacterium shinjukuense</name>
    <dbReference type="NCBI Taxonomy" id="398694"/>
    <lineage>
        <taxon>Bacteria</taxon>
        <taxon>Bacillati</taxon>
        <taxon>Actinomycetota</taxon>
        <taxon>Actinomycetes</taxon>
        <taxon>Mycobacteriales</taxon>
        <taxon>Mycobacteriaceae</taxon>
        <taxon>Mycobacterium</taxon>
    </lineage>
</organism>
<dbReference type="CDD" id="cd08191">
    <property type="entry name" value="Fe-ADH-like"/>
    <property type="match status" value="1"/>
</dbReference>
<feature type="domain" description="Alcohol dehydrogenase iron-type/glycerol dehydrogenase GldA" evidence="3">
    <location>
        <begin position="29"/>
        <end position="196"/>
    </location>
</feature>
<dbReference type="InterPro" id="IPR056798">
    <property type="entry name" value="ADH_Fe_C"/>
</dbReference>
<feature type="domain" description="Fe-containing alcohol dehydrogenase-like C-terminal" evidence="4">
    <location>
        <begin position="207"/>
        <end position="414"/>
    </location>
</feature>
<dbReference type="Pfam" id="PF00465">
    <property type="entry name" value="Fe-ADH"/>
    <property type="match status" value="1"/>
</dbReference>
<evidence type="ECO:0000256" key="2">
    <source>
        <dbReference type="ARBA" id="ARBA00023002"/>
    </source>
</evidence>